<gene>
    <name evidence="1" type="ORF">BD410DRAFT_697498</name>
</gene>
<feature type="non-terminal residue" evidence="1">
    <location>
        <position position="55"/>
    </location>
</feature>
<accession>A0A4Y7PFH8</accession>
<protein>
    <recommendedName>
        <fullName evidence="3">DDE Tnp4 domain-containing protein</fullName>
    </recommendedName>
</protein>
<feature type="non-terminal residue" evidence="1">
    <location>
        <position position="1"/>
    </location>
</feature>
<keyword evidence="2" id="KW-1185">Reference proteome</keyword>
<dbReference type="EMBL" id="ML170407">
    <property type="protein sequence ID" value="TDL14016.1"/>
    <property type="molecule type" value="Genomic_DNA"/>
</dbReference>
<evidence type="ECO:0000313" key="1">
    <source>
        <dbReference type="EMBL" id="TDL14016.1"/>
    </source>
</evidence>
<dbReference type="STRING" id="50990.A0A4Y7PFH8"/>
<name>A0A4Y7PFH8_9AGAM</name>
<proteinExistence type="predicted"/>
<sequence>RMFHCVLQALICPAVYDTYIKLPDHNSPTPSEIELNPKLFPFFKDCIGALDGSHI</sequence>
<dbReference type="OrthoDB" id="1681765at2759"/>
<reference evidence="1 2" key="1">
    <citation type="submission" date="2018-06" db="EMBL/GenBank/DDBJ databases">
        <title>A transcriptomic atlas of mushroom development highlights an independent origin of complex multicellularity.</title>
        <authorList>
            <consortium name="DOE Joint Genome Institute"/>
            <person name="Krizsan K."/>
            <person name="Almasi E."/>
            <person name="Merenyi Z."/>
            <person name="Sahu N."/>
            <person name="Viragh M."/>
            <person name="Koszo T."/>
            <person name="Mondo S."/>
            <person name="Kiss B."/>
            <person name="Balint B."/>
            <person name="Kues U."/>
            <person name="Barry K."/>
            <person name="Hegedus J.C."/>
            <person name="Henrissat B."/>
            <person name="Johnson J."/>
            <person name="Lipzen A."/>
            <person name="Ohm R."/>
            <person name="Nagy I."/>
            <person name="Pangilinan J."/>
            <person name="Yan J."/>
            <person name="Xiong Y."/>
            <person name="Grigoriev I.V."/>
            <person name="Hibbett D.S."/>
            <person name="Nagy L.G."/>
        </authorList>
    </citation>
    <scope>NUCLEOTIDE SEQUENCE [LARGE SCALE GENOMIC DNA]</scope>
    <source>
        <strain evidence="1 2">SZMC22713</strain>
    </source>
</reference>
<organism evidence="1 2">
    <name type="scientific">Rickenella mellea</name>
    <dbReference type="NCBI Taxonomy" id="50990"/>
    <lineage>
        <taxon>Eukaryota</taxon>
        <taxon>Fungi</taxon>
        <taxon>Dikarya</taxon>
        <taxon>Basidiomycota</taxon>
        <taxon>Agaricomycotina</taxon>
        <taxon>Agaricomycetes</taxon>
        <taxon>Hymenochaetales</taxon>
        <taxon>Rickenellaceae</taxon>
        <taxon>Rickenella</taxon>
    </lineage>
</organism>
<evidence type="ECO:0008006" key="3">
    <source>
        <dbReference type="Google" id="ProtNLM"/>
    </source>
</evidence>
<dbReference type="VEuPathDB" id="FungiDB:BD410DRAFT_697498"/>
<dbReference type="Proteomes" id="UP000294933">
    <property type="component" value="Unassembled WGS sequence"/>
</dbReference>
<dbReference type="AlphaFoldDB" id="A0A4Y7PFH8"/>
<evidence type="ECO:0000313" key="2">
    <source>
        <dbReference type="Proteomes" id="UP000294933"/>
    </source>
</evidence>